<dbReference type="WBParaSite" id="TCLT_0000527201-mRNA-1">
    <property type="protein sequence ID" value="TCLT_0000527201-mRNA-1"/>
    <property type="gene ID" value="TCLT_0000527201"/>
</dbReference>
<evidence type="ECO:0000313" key="1">
    <source>
        <dbReference type="EMBL" id="VDN02482.1"/>
    </source>
</evidence>
<dbReference type="EMBL" id="UYYF01004329">
    <property type="protein sequence ID" value="VDN02482.1"/>
    <property type="molecule type" value="Genomic_DNA"/>
</dbReference>
<name>A0A0N5CXX1_THECL</name>
<organism evidence="3">
    <name type="scientific">Thelazia callipaeda</name>
    <name type="common">Oriental eyeworm</name>
    <name type="synonym">Parasitic nematode</name>
    <dbReference type="NCBI Taxonomy" id="103827"/>
    <lineage>
        <taxon>Eukaryota</taxon>
        <taxon>Metazoa</taxon>
        <taxon>Ecdysozoa</taxon>
        <taxon>Nematoda</taxon>
        <taxon>Chromadorea</taxon>
        <taxon>Rhabditida</taxon>
        <taxon>Spirurina</taxon>
        <taxon>Spiruromorpha</taxon>
        <taxon>Thelazioidea</taxon>
        <taxon>Thelaziidae</taxon>
        <taxon>Thelazia</taxon>
    </lineage>
</organism>
<accession>A0A0N5CXX1</accession>
<protein>
    <submittedName>
        <fullName evidence="3">Thioredoxin domain-containing protein</fullName>
    </submittedName>
</protein>
<dbReference type="Proteomes" id="UP000276776">
    <property type="component" value="Unassembled WGS sequence"/>
</dbReference>
<proteinExistence type="predicted"/>
<reference evidence="1 2" key="2">
    <citation type="submission" date="2018-11" db="EMBL/GenBank/DDBJ databases">
        <authorList>
            <consortium name="Pathogen Informatics"/>
        </authorList>
    </citation>
    <scope>NUCLEOTIDE SEQUENCE [LARGE SCALE GENOMIC DNA]</scope>
</reference>
<dbReference type="AlphaFoldDB" id="A0A0N5CXX1"/>
<sequence length="424" mass="48235">MSLTSKLVLYSYFRAMKSLGVILLLIWFTLGIVTAIPVDPTLSGKEIDLDQSSDGVISTDNQTFTSVQGADMSLSNNDYSDFSNYRLLTKISADENLESIAQELRRRFLVLYFYKNVIESAEQLDVYTDYLLRKQVSEYRNSLLKNGWKPRTIIRFGSRSANDAINDVYYKISLNENGVQTIESLNCLPEGQGDTMVVIPKIIGAKVDIATTYSDRYKSSYKSQNDQNLLNENDIKLILTFHKSVSTSITAQLETIHTGRAMRNVPLLFVSNEVLPGQIKGGVEGEEIEAQSVHLIFYGIHVEASVRSVNINCNEEELRNIFLQWKQNIDFLETHQIIAFHFSPFGAEPENRDAIFRDVFGYQPVTYHTFGNRTKVGRSWPAKMCIKQEITFGPQYAIVGFKKFVTTKTDQNVIEYMLSYLLTN</sequence>
<dbReference type="OrthoDB" id="5873385at2759"/>
<gene>
    <name evidence="1" type="ORF">TCLT_LOCUS5261</name>
</gene>
<dbReference type="OMA" id="VNINCNE"/>
<evidence type="ECO:0000313" key="2">
    <source>
        <dbReference type="Proteomes" id="UP000276776"/>
    </source>
</evidence>
<evidence type="ECO:0000313" key="3">
    <source>
        <dbReference type="WBParaSite" id="TCLT_0000527201-mRNA-1"/>
    </source>
</evidence>
<reference evidence="3" key="1">
    <citation type="submission" date="2017-02" db="UniProtKB">
        <authorList>
            <consortium name="WormBaseParasite"/>
        </authorList>
    </citation>
    <scope>IDENTIFICATION</scope>
</reference>
<keyword evidence="2" id="KW-1185">Reference proteome</keyword>